<keyword evidence="3" id="KW-1185">Reference proteome</keyword>
<evidence type="ECO:0000313" key="2">
    <source>
        <dbReference type="EMBL" id="CEO88328.1"/>
    </source>
</evidence>
<keyword evidence="1" id="KW-0472">Membrane</keyword>
<dbReference type="Proteomes" id="UP000046155">
    <property type="component" value="Unassembled WGS sequence"/>
</dbReference>
<proteinExistence type="predicted"/>
<protein>
    <submittedName>
        <fullName evidence="2">Uncharacterized protein</fullName>
    </submittedName>
</protein>
<dbReference type="EMBL" id="CDRZ01000086">
    <property type="protein sequence ID" value="CEO88328.1"/>
    <property type="molecule type" value="Genomic_DNA"/>
</dbReference>
<name>A0A0B7MJI3_9FIRM</name>
<evidence type="ECO:0000313" key="3">
    <source>
        <dbReference type="Proteomes" id="UP000046155"/>
    </source>
</evidence>
<keyword evidence="1" id="KW-1133">Transmembrane helix</keyword>
<organism evidence="2 3">
    <name type="scientific">Syntrophaceticus schinkii</name>
    <dbReference type="NCBI Taxonomy" id="499207"/>
    <lineage>
        <taxon>Bacteria</taxon>
        <taxon>Bacillati</taxon>
        <taxon>Bacillota</taxon>
        <taxon>Clostridia</taxon>
        <taxon>Thermoanaerobacterales</taxon>
        <taxon>Thermoanaerobacterales Family III. Incertae Sedis</taxon>
        <taxon>Syntrophaceticus</taxon>
    </lineage>
</organism>
<keyword evidence="1" id="KW-0812">Transmembrane</keyword>
<sequence length="77" mass="8394">MSHDTIRLAKLIYGVGGGVSILIPVAGTFAAAFAISYALVDYYDRGCGVIFRYLYVPAVLTGMYTQCYYLSSCTVFD</sequence>
<feature type="transmembrane region" description="Helical" evidence="1">
    <location>
        <begin position="50"/>
        <end position="71"/>
    </location>
</feature>
<gene>
    <name evidence="2" type="ORF">SSCH_1760002</name>
</gene>
<accession>A0A0B7MJI3</accession>
<dbReference type="AlphaFoldDB" id="A0A0B7MJI3"/>
<feature type="transmembrane region" description="Helical" evidence="1">
    <location>
        <begin position="12"/>
        <end position="38"/>
    </location>
</feature>
<evidence type="ECO:0000256" key="1">
    <source>
        <dbReference type="SAM" id="Phobius"/>
    </source>
</evidence>
<reference evidence="3" key="1">
    <citation type="submission" date="2015-01" db="EMBL/GenBank/DDBJ databases">
        <authorList>
            <person name="Manzoor Shahid"/>
            <person name="Zubair Saima"/>
        </authorList>
    </citation>
    <scope>NUCLEOTIDE SEQUENCE [LARGE SCALE GENOMIC DNA]</scope>
    <source>
        <strain evidence="3">Sp3</strain>
    </source>
</reference>